<dbReference type="Gene3D" id="2.80.10.50">
    <property type="match status" value="1"/>
</dbReference>
<proteinExistence type="predicted"/>
<dbReference type="InterPro" id="IPR011065">
    <property type="entry name" value="Kunitz_inhibitor_STI-like_sf"/>
</dbReference>
<comment type="caution">
    <text evidence="1">The sequence shown here is derived from an EMBL/GenBank/DDBJ whole genome shotgun (WGS) entry which is preliminary data.</text>
</comment>
<dbReference type="SMART" id="SM00452">
    <property type="entry name" value="STI"/>
    <property type="match status" value="1"/>
</dbReference>
<dbReference type="AlphaFoldDB" id="A0AAP0EU67"/>
<dbReference type="EMBL" id="JBBNAF010000011">
    <property type="protein sequence ID" value="KAK9099341.1"/>
    <property type="molecule type" value="Genomic_DNA"/>
</dbReference>
<evidence type="ECO:0000313" key="2">
    <source>
        <dbReference type="Proteomes" id="UP001420932"/>
    </source>
</evidence>
<dbReference type="SUPFAM" id="SSF50386">
    <property type="entry name" value="STI-like"/>
    <property type="match status" value="1"/>
</dbReference>
<keyword evidence="2" id="KW-1185">Reference proteome</keyword>
<dbReference type="PANTHER" id="PTHR33107:SF5">
    <property type="entry name" value="KUNITZ TRYPSIN INHIBITOR 5"/>
    <property type="match status" value="1"/>
</dbReference>
<reference evidence="1 2" key="1">
    <citation type="submission" date="2024-01" db="EMBL/GenBank/DDBJ databases">
        <title>Genome assemblies of Stephania.</title>
        <authorList>
            <person name="Yang L."/>
        </authorList>
    </citation>
    <scope>NUCLEOTIDE SEQUENCE [LARGE SCALE GENOMIC DNA]</scope>
    <source>
        <strain evidence="1">YNDBR</strain>
        <tissue evidence="1">Leaf</tissue>
    </source>
</reference>
<sequence>MEAEEVSCSRRMRSAEKSACGRRMQSAVAMAVEVVEEKWRWKGLVTPSLSRIDVSPPPPAVLDVRGKPVRLGVPYHVLTTFRPQSGLGLGPNRNYSRCPLSVVQTPLLSDGIPVYFHYIYPTSPKERLLRTLRPHEIMFNFTSACGIGLWQRGDLDKSVGKYFITAGVRPGSTGFSDFRVGRAGVGSNSYKLYSCYLPCTTCTKPVCKDIGVHMDKDGFGRLAVSDDHAHTLCLGKHELINGAY</sequence>
<dbReference type="InterPro" id="IPR002160">
    <property type="entry name" value="Prot_inh_Kunz-lg"/>
</dbReference>
<evidence type="ECO:0000313" key="1">
    <source>
        <dbReference type="EMBL" id="KAK9099341.1"/>
    </source>
</evidence>
<dbReference type="Proteomes" id="UP001420932">
    <property type="component" value="Unassembled WGS sequence"/>
</dbReference>
<dbReference type="GO" id="GO:0004866">
    <property type="term" value="F:endopeptidase inhibitor activity"/>
    <property type="evidence" value="ECO:0007669"/>
    <property type="project" value="InterPro"/>
</dbReference>
<accession>A0AAP0EU67</accession>
<gene>
    <name evidence="1" type="ORF">Syun_026386</name>
</gene>
<dbReference type="Pfam" id="PF00197">
    <property type="entry name" value="Kunitz_legume"/>
    <property type="match status" value="1"/>
</dbReference>
<dbReference type="PANTHER" id="PTHR33107">
    <property type="entry name" value="KUNITZ TRYPSIN INHIBITOR 2"/>
    <property type="match status" value="1"/>
</dbReference>
<name>A0AAP0EU67_9MAGN</name>
<protein>
    <submittedName>
        <fullName evidence="1">Uncharacterized protein</fullName>
    </submittedName>
</protein>
<organism evidence="1 2">
    <name type="scientific">Stephania yunnanensis</name>
    <dbReference type="NCBI Taxonomy" id="152371"/>
    <lineage>
        <taxon>Eukaryota</taxon>
        <taxon>Viridiplantae</taxon>
        <taxon>Streptophyta</taxon>
        <taxon>Embryophyta</taxon>
        <taxon>Tracheophyta</taxon>
        <taxon>Spermatophyta</taxon>
        <taxon>Magnoliopsida</taxon>
        <taxon>Ranunculales</taxon>
        <taxon>Menispermaceae</taxon>
        <taxon>Menispermoideae</taxon>
        <taxon>Cissampelideae</taxon>
        <taxon>Stephania</taxon>
    </lineage>
</organism>